<organism evidence="1">
    <name type="scientific">viral metagenome</name>
    <dbReference type="NCBI Taxonomy" id="1070528"/>
    <lineage>
        <taxon>unclassified sequences</taxon>
        <taxon>metagenomes</taxon>
        <taxon>organismal metagenomes</taxon>
    </lineage>
</organism>
<dbReference type="EMBL" id="MN739202">
    <property type="protein sequence ID" value="QHS93331.1"/>
    <property type="molecule type" value="Genomic_DNA"/>
</dbReference>
<accession>A0A6C0BNJ3</accession>
<sequence>MGTFANDAMLFHCFLLIDQEFFQKFCHLERVPEK</sequence>
<name>A0A6C0BNJ3_9ZZZZ</name>
<dbReference type="AlphaFoldDB" id="A0A6C0BNJ3"/>
<protein>
    <submittedName>
        <fullName evidence="1">Uncharacterized protein</fullName>
    </submittedName>
</protein>
<reference evidence="1" key="1">
    <citation type="journal article" date="2020" name="Nature">
        <title>Giant virus diversity and host interactions through global metagenomics.</title>
        <authorList>
            <person name="Schulz F."/>
            <person name="Roux S."/>
            <person name="Paez-Espino D."/>
            <person name="Jungbluth S."/>
            <person name="Walsh D.A."/>
            <person name="Denef V.J."/>
            <person name="McMahon K.D."/>
            <person name="Konstantinidis K.T."/>
            <person name="Eloe-Fadrosh E.A."/>
            <person name="Kyrpides N.C."/>
            <person name="Woyke T."/>
        </authorList>
    </citation>
    <scope>NUCLEOTIDE SEQUENCE</scope>
    <source>
        <strain evidence="1">GVMAG-M-3300017989-17</strain>
    </source>
</reference>
<proteinExistence type="predicted"/>
<evidence type="ECO:0000313" key="1">
    <source>
        <dbReference type="EMBL" id="QHS93331.1"/>
    </source>
</evidence>